<reference evidence="2 3" key="1">
    <citation type="submission" date="2017-06" db="EMBL/GenBank/DDBJ databases">
        <authorList>
            <person name="Varghese N."/>
            <person name="Submissions S."/>
        </authorList>
    </citation>
    <scope>NUCLEOTIDE SEQUENCE [LARGE SCALE GENOMIC DNA]</scope>
    <source>
        <strain evidence="2 3">RLD-1</strain>
    </source>
</reference>
<accession>A0ABY1T200</accession>
<comment type="caution">
    <text evidence="2">The sequence shown here is derived from an EMBL/GenBank/DDBJ whole genome shotgun (WGS) entry which is preliminary data.</text>
</comment>
<feature type="compositionally biased region" description="Polar residues" evidence="1">
    <location>
        <begin position="153"/>
        <end position="163"/>
    </location>
</feature>
<feature type="region of interest" description="Disordered" evidence="1">
    <location>
        <begin position="132"/>
        <end position="248"/>
    </location>
</feature>
<organism evidence="2 3">
    <name type="scientific">Pseudomonas delhiensis</name>
    <dbReference type="NCBI Taxonomy" id="366289"/>
    <lineage>
        <taxon>Bacteria</taxon>
        <taxon>Pseudomonadati</taxon>
        <taxon>Pseudomonadota</taxon>
        <taxon>Gammaproteobacteria</taxon>
        <taxon>Pseudomonadales</taxon>
        <taxon>Pseudomonadaceae</taxon>
        <taxon>Pseudomonas</taxon>
    </lineage>
</organism>
<dbReference type="Proteomes" id="UP000198309">
    <property type="component" value="Unassembled WGS sequence"/>
</dbReference>
<feature type="compositionally biased region" description="Basic and acidic residues" evidence="1">
    <location>
        <begin position="194"/>
        <end position="208"/>
    </location>
</feature>
<proteinExistence type="predicted"/>
<sequence>MEEGNRREWPPPKRRRCNMLWRGRRRPWASGSRAPLPNPLPQAGEGAVLRRRKVRRHPHTPHSTVGRITVRGYPPVAVLPGRSAWPVNPIADEVRSYAGRAMPFPCRSAPCARIAGRARSYDRASWNRADSVRDHPSLKTADNAVGVMRPTGSRESSARTGTPLQKAERNRRSGGHATWMSREPRWASQSDSPEGAKRETSTHSERRATPIPNPLVSRVRGNDDGEIGAQCPPRSCEKRNRLRIRFRA</sequence>
<protein>
    <submittedName>
        <fullName evidence="2">Uncharacterized protein</fullName>
    </submittedName>
</protein>
<evidence type="ECO:0000313" key="2">
    <source>
        <dbReference type="EMBL" id="SNT48473.1"/>
    </source>
</evidence>
<evidence type="ECO:0000256" key="1">
    <source>
        <dbReference type="SAM" id="MobiDB-lite"/>
    </source>
</evidence>
<keyword evidence="3" id="KW-1185">Reference proteome</keyword>
<dbReference type="EMBL" id="FZPC01000034">
    <property type="protein sequence ID" value="SNT48473.1"/>
    <property type="molecule type" value="Genomic_DNA"/>
</dbReference>
<evidence type="ECO:0000313" key="3">
    <source>
        <dbReference type="Proteomes" id="UP000198309"/>
    </source>
</evidence>
<name>A0ABY1T200_9PSED</name>
<gene>
    <name evidence="2" type="ORF">SAMN06295949_13431</name>
</gene>